<protein>
    <submittedName>
        <fullName evidence="2">Uncharacterized protein</fullName>
    </submittedName>
</protein>
<dbReference type="EMBL" id="LK996017">
    <property type="protein sequence ID" value="CDX02142.1"/>
    <property type="molecule type" value="Genomic_DNA"/>
</dbReference>
<gene>
    <name evidence="2" type="ORF">DPCES_2255</name>
</gene>
<feature type="compositionally biased region" description="Basic residues" evidence="1">
    <location>
        <begin position="39"/>
        <end position="50"/>
    </location>
</feature>
<name>A0A098B1B4_DESHA</name>
<evidence type="ECO:0000256" key="1">
    <source>
        <dbReference type="SAM" id="MobiDB-lite"/>
    </source>
</evidence>
<accession>A0A098B1B4</accession>
<feature type="region of interest" description="Disordered" evidence="1">
    <location>
        <begin position="15"/>
        <end position="50"/>
    </location>
</feature>
<reference evidence="2" key="1">
    <citation type="submission" date="2014-07" db="EMBL/GenBank/DDBJ databases">
        <authorList>
            <person name="Hornung V.Bastian."/>
        </authorList>
    </citation>
    <scope>NUCLEOTIDE SEQUENCE</scope>
    <source>
        <strain evidence="2">PCE-S</strain>
    </source>
</reference>
<dbReference type="AlphaFoldDB" id="A0A098B1B4"/>
<evidence type="ECO:0000313" key="2">
    <source>
        <dbReference type="EMBL" id="CDX02142.1"/>
    </source>
</evidence>
<dbReference type="PATRIC" id="fig|49338.4.peg.2429"/>
<dbReference type="RefSeq" id="WP_015944478.1">
    <property type="nucleotide sequence ID" value="NZ_CABKQQ010000042.1"/>
</dbReference>
<proteinExistence type="predicted"/>
<organism evidence="2">
    <name type="scientific">Desulfitobacterium hafniense</name>
    <name type="common">Desulfitobacterium frappieri</name>
    <dbReference type="NCBI Taxonomy" id="49338"/>
    <lineage>
        <taxon>Bacteria</taxon>
        <taxon>Bacillati</taxon>
        <taxon>Bacillota</taxon>
        <taxon>Clostridia</taxon>
        <taxon>Eubacteriales</taxon>
        <taxon>Desulfitobacteriaceae</taxon>
        <taxon>Desulfitobacterium</taxon>
    </lineage>
</organism>
<sequence length="50" mass="5435">MDKNIELMKKLIEEKKKKSAQQGGPNKAAAKLGQARGGIKSHKKGGLFDK</sequence>